<protein>
    <recommendedName>
        <fullName evidence="14">U3 small nucleolar ribonucleoprotein protein IMP3</fullName>
    </recommendedName>
    <alternativeName>
        <fullName evidence="15">U3 small nucleolar ribonucleoprotein protein imp3</fullName>
    </alternativeName>
</protein>
<keyword evidence="4" id="KW-0540">Nuclease</keyword>
<dbReference type="GO" id="GO:0016787">
    <property type="term" value="F:hydrolase activity"/>
    <property type="evidence" value="ECO:0007669"/>
    <property type="project" value="UniProtKB-KW"/>
</dbReference>
<dbReference type="GO" id="GO:0005730">
    <property type="term" value="C:nucleolus"/>
    <property type="evidence" value="ECO:0007669"/>
    <property type="project" value="UniProtKB-SubCell"/>
</dbReference>
<keyword evidence="10 16" id="KW-0694">RNA-binding</keyword>
<dbReference type="AlphaFoldDB" id="A0A9P6YN41"/>
<dbReference type="GO" id="GO:0005739">
    <property type="term" value="C:mitochondrion"/>
    <property type="evidence" value="ECO:0007669"/>
    <property type="project" value="TreeGrafter"/>
</dbReference>
<organism evidence="21 22">
    <name type="scientific">Rhizopus oryzae</name>
    <name type="common">Mucormycosis agent</name>
    <name type="synonym">Rhizopus arrhizus var. delemar</name>
    <dbReference type="NCBI Taxonomy" id="64495"/>
    <lineage>
        <taxon>Eukaryota</taxon>
        <taxon>Fungi</taxon>
        <taxon>Fungi incertae sedis</taxon>
        <taxon>Mucoromycota</taxon>
        <taxon>Mucoromycotina</taxon>
        <taxon>Mucoromycetes</taxon>
        <taxon>Mucorales</taxon>
        <taxon>Mucorineae</taxon>
        <taxon>Rhizopodaceae</taxon>
        <taxon>Rhizopus</taxon>
    </lineage>
</organism>
<evidence type="ECO:0000256" key="13">
    <source>
        <dbReference type="ARBA" id="ARBA00023274"/>
    </source>
</evidence>
<keyword evidence="13" id="KW-0687">Ribonucleoprotein</keyword>
<dbReference type="GO" id="GO:0043504">
    <property type="term" value="P:mitochondrial DNA repair"/>
    <property type="evidence" value="ECO:0007669"/>
    <property type="project" value="TreeGrafter"/>
</dbReference>
<dbReference type="InterPro" id="IPR036986">
    <property type="entry name" value="S4_RNA-bd_sf"/>
</dbReference>
<dbReference type="GO" id="GO:0006289">
    <property type="term" value="P:nucleotide-excision repair"/>
    <property type="evidence" value="ECO:0007669"/>
    <property type="project" value="InterPro"/>
</dbReference>
<dbReference type="GO" id="GO:0004314">
    <property type="term" value="F:[acyl-carrier-protein] S-malonyltransferase activity"/>
    <property type="evidence" value="ECO:0007669"/>
    <property type="project" value="InterPro"/>
</dbReference>
<keyword evidence="11" id="KW-0234">DNA repair</keyword>
<keyword evidence="6" id="KW-0255">Endonuclease</keyword>
<evidence type="ECO:0000256" key="6">
    <source>
        <dbReference type="ARBA" id="ARBA00022759"/>
    </source>
</evidence>
<dbReference type="GO" id="GO:1990904">
    <property type="term" value="C:ribonucleoprotein complex"/>
    <property type="evidence" value="ECO:0007669"/>
    <property type="project" value="UniProtKB-KW"/>
</dbReference>
<keyword evidence="7" id="KW-0227">DNA damage</keyword>
<keyword evidence="5" id="KW-0699">rRNA-binding</keyword>
<sequence length="1050" mass="119138">MRQLKHHEQKLLKKVDFLQWKKEDSLREIKVVRKYFLQQREDYHKYNKLVGNIISLANKISLLDNRDPFRAQQEKALLEKLYNMGIVNATTKFSDCRKVTVSAFCRRRLPIVMCRLKMAETVKEAVTFVEQGHIRVGPQTVTDPAFLVTRTMEDYVTWVDTSKIKRKIMKYNDKSTAGIERAHRAILFPGQGSQYVGMGKDLYNLYPRSAKLVFDEADEALKYGLSALIFEGKQEKLKLTENAQPAILTTSLAMLSVLEIEFGFDIAKACNQVLGHSLGEYTALVATKSMSLTDAVQLVRLRGEAMTRAVADKQGNTAMSALVVRKDKLIELEKALEEIQTELPPGELVQVANINSSFQVVISGTTKGVDQASRTLQQRRFAARAVDLPVSAPFHCPLMRPAADVMEEAIKKVEIKKPCVDVVSNVTAKPYANAEEIPQLLVQQIMATVQWERSINYCKGQDVDEFLCFGPGKVLANLLKKEYPLDKITINITPVKTATAVNLKLSMILKQEITTVTTEVQTTTQNRAVDVSRYVHKNPREFKGRLGYACLNTVLRKEKPSVFCSRTCRLSNALSKGVEYLQELSLQNIADLKKLIQWNEENNIKFMRISSDIFPFATHEKAGYDIDFAKDALAEIGALARKYNHRLTTHPGQFNQLVSLTPKVIVNTIRELKHHAKMMDLMGLDKDSIMIIHMGGVYGDKEAAIARFEQEYVNLPENVKRRLVLENDELGYSVSDLLPVCQKLSIPLVLDWHHHYINPGTVTDLVSLLPTINKIWTDKGIKPKQHYSESRRGAKTIMELRAHSDRVKNLPPTTDDVDLMIEAKDKEQAVLELYKLYDLQPVNEESYIPSKGIETTQTKGRKSNKKAVADKKLKEEDGDLSEEEQEAAQDEIEVEQSKIIAESSATRRSRRSIKTELIMNDVEDKSMTKKTPKRKRKQLAPADVEPAVTEEASDIAINKSQKKNRKQPSPKIIEEEVNDEKKKTSKRNRKNPLPKNTETIVDEAMNEIAKKASKRKHKQMPTDDIASELVIEEISNEPQKKKKKNKTKKD</sequence>
<dbReference type="FunFam" id="3.10.290.10:FF:000006">
    <property type="entry name" value="U3 small nucleolar ribonucleoprotein IMP3"/>
    <property type="match status" value="1"/>
</dbReference>
<evidence type="ECO:0000256" key="9">
    <source>
        <dbReference type="ARBA" id="ARBA00022801"/>
    </source>
</evidence>
<feature type="compositionally biased region" description="Basic residues" evidence="17">
    <location>
        <begin position="1040"/>
        <end position="1050"/>
    </location>
</feature>
<proteinExistence type="inferred from homology"/>
<dbReference type="InterPro" id="IPR036237">
    <property type="entry name" value="Xyl_isomerase-like_sf"/>
</dbReference>
<dbReference type="Gene3D" id="3.10.290.10">
    <property type="entry name" value="RNA-binding S4 domain"/>
    <property type="match status" value="1"/>
</dbReference>
<name>A0A9P6YN41_RHIOR</name>
<dbReference type="SMART" id="SM00363">
    <property type="entry name" value="S4"/>
    <property type="match status" value="1"/>
</dbReference>
<dbReference type="SUPFAM" id="SSF55048">
    <property type="entry name" value="Probable ACP-binding domain of malonyl-CoA ACP transacylase"/>
    <property type="match status" value="1"/>
</dbReference>
<evidence type="ECO:0000256" key="11">
    <source>
        <dbReference type="ARBA" id="ARBA00023204"/>
    </source>
</evidence>
<dbReference type="OrthoDB" id="541883at2759"/>
<evidence type="ECO:0000256" key="8">
    <source>
        <dbReference type="ARBA" id="ARBA00022769"/>
    </source>
</evidence>
<dbReference type="InterPro" id="IPR014043">
    <property type="entry name" value="Acyl_transferase_dom"/>
</dbReference>
<dbReference type="NCBIfam" id="TIGR00128">
    <property type="entry name" value="fabD"/>
    <property type="match status" value="1"/>
</dbReference>
<evidence type="ECO:0000256" key="16">
    <source>
        <dbReference type="PROSITE-ProRule" id="PRU00182"/>
    </source>
</evidence>
<evidence type="ECO:0000256" key="15">
    <source>
        <dbReference type="ARBA" id="ARBA00072223"/>
    </source>
</evidence>
<feature type="compositionally biased region" description="Acidic residues" evidence="17">
    <location>
        <begin position="876"/>
        <end position="894"/>
    </location>
</feature>
<keyword evidence="8" id="KW-0228">DNA excision</keyword>
<dbReference type="SMART" id="SM01390">
    <property type="entry name" value="Ribosomal_S4"/>
    <property type="match status" value="1"/>
</dbReference>
<gene>
    <name evidence="21" type="ORF">G6F51_001168</name>
</gene>
<dbReference type="Pfam" id="PF00698">
    <property type="entry name" value="Acyl_transf_1"/>
    <property type="match status" value="1"/>
</dbReference>
<dbReference type="InterPro" id="IPR016035">
    <property type="entry name" value="Acyl_Trfase/lysoPLipase"/>
</dbReference>
<feature type="domain" description="Malonyl-CoA:ACP transacylase (MAT)" evidence="19">
    <location>
        <begin position="187"/>
        <end position="499"/>
    </location>
</feature>
<evidence type="ECO:0000256" key="5">
    <source>
        <dbReference type="ARBA" id="ARBA00022730"/>
    </source>
</evidence>
<dbReference type="Gene3D" id="3.30.70.250">
    <property type="entry name" value="Malonyl-CoA ACP transacylase, ACP-binding"/>
    <property type="match status" value="1"/>
</dbReference>
<evidence type="ECO:0000313" key="21">
    <source>
        <dbReference type="EMBL" id="KAG1552518.1"/>
    </source>
</evidence>
<dbReference type="InterPro" id="IPR004410">
    <property type="entry name" value="Malonyl_CoA-ACP_transAc_FabD"/>
</dbReference>
<dbReference type="SMART" id="SM00827">
    <property type="entry name" value="PKS_AT"/>
    <property type="match status" value="1"/>
</dbReference>
<evidence type="ECO:0000259" key="19">
    <source>
        <dbReference type="SMART" id="SM00827"/>
    </source>
</evidence>
<dbReference type="InterPro" id="IPR001912">
    <property type="entry name" value="Ribosomal_uS4_N"/>
</dbReference>
<evidence type="ECO:0000256" key="17">
    <source>
        <dbReference type="SAM" id="MobiDB-lite"/>
    </source>
</evidence>
<dbReference type="PANTHER" id="PTHR31290:SF5">
    <property type="entry name" value="UV-DAMAGE ENDONUCLEASE"/>
    <property type="match status" value="1"/>
</dbReference>
<keyword evidence="9" id="KW-0378">Hydrolase</keyword>
<keyword evidence="3" id="KW-0690">Ribosome biogenesis</keyword>
<dbReference type="PROSITE" id="PS50889">
    <property type="entry name" value="S4"/>
    <property type="match status" value="1"/>
</dbReference>
<accession>A0A9P6YN41</accession>
<evidence type="ECO:0000256" key="2">
    <source>
        <dbReference type="ARBA" id="ARBA00007465"/>
    </source>
</evidence>
<comment type="caution">
    <text evidence="21">The sequence shown here is derived from an EMBL/GenBank/DDBJ whole genome shotgun (WGS) entry which is preliminary data.</text>
</comment>
<dbReference type="InterPro" id="IPR016036">
    <property type="entry name" value="Malonyl_transacylase_ACP-bd"/>
</dbReference>
<evidence type="ECO:0000259" key="20">
    <source>
        <dbReference type="SMART" id="SM01390"/>
    </source>
</evidence>
<dbReference type="Pfam" id="PF00163">
    <property type="entry name" value="Ribosomal_S4"/>
    <property type="match status" value="1"/>
</dbReference>
<keyword evidence="12" id="KW-0539">Nucleus</keyword>
<dbReference type="SUPFAM" id="SSF51658">
    <property type="entry name" value="Xylose isomerase-like"/>
    <property type="match status" value="1"/>
</dbReference>
<dbReference type="GO" id="GO:0019843">
    <property type="term" value="F:rRNA binding"/>
    <property type="evidence" value="ECO:0007669"/>
    <property type="project" value="UniProtKB-KW"/>
</dbReference>
<evidence type="ECO:0000256" key="10">
    <source>
        <dbReference type="ARBA" id="ARBA00022884"/>
    </source>
</evidence>
<dbReference type="InterPro" id="IPR004601">
    <property type="entry name" value="UvdE"/>
</dbReference>
<dbReference type="SUPFAM" id="SSF52151">
    <property type="entry name" value="FabD/lysophospholipase-like"/>
    <property type="match status" value="1"/>
</dbReference>
<evidence type="ECO:0000313" key="22">
    <source>
        <dbReference type="Proteomes" id="UP000717996"/>
    </source>
</evidence>
<dbReference type="PANTHER" id="PTHR31290">
    <property type="entry name" value="UV-DAMAGE ENDONUCLEASE"/>
    <property type="match status" value="1"/>
</dbReference>
<dbReference type="GO" id="GO:0009411">
    <property type="term" value="P:response to UV"/>
    <property type="evidence" value="ECO:0007669"/>
    <property type="project" value="InterPro"/>
</dbReference>
<dbReference type="Pfam" id="PF03851">
    <property type="entry name" value="UvdE"/>
    <property type="match status" value="1"/>
</dbReference>
<dbReference type="Gene3D" id="3.40.366.10">
    <property type="entry name" value="Malonyl-Coenzyme A Acyl Carrier Protein, domain 2"/>
    <property type="match status" value="1"/>
</dbReference>
<evidence type="ECO:0000256" key="1">
    <source>
        <dbReference type="ARBA" id="ARBA00004604"/>
    </source>
</evidence>
<evidence type="ECO:0000256" key="14">
    <source>
        <dbReference type="ARBA" id="ARBA00069727"/>
    </source>
</evidence>
<comment type="subcellular location">
    <subcellularLocation>
        <location evidence="1">Nucleus</location>
        <location evidence="1">Nucleolus</location>
    </subcellularLocation>
</comment>
<dbReference type="InterPro" id="IPR002942">
    <property type="entry name" value="S4_RNA-bd"/>
</dbReference>
<evidence type="ECO:0000259" key="18">
    <source>
        <dbReference type="SMART" id="SM00363"/>
    </source>
</evidence>
<dbReference type="GO" id="GO:0004519">
    <property type="term" value="F:endonuclease activity"/>
    <property type="evidence" value="ECO:0007669"/>
    <property type="project" value="UniProtKB-KW"/>
</dbReference>
<dbReference type="EMBL" id="JAANIT010000083">
    <property type="protein sequence ID" value="KAG1552518.1"/>
    <property type="molecule type" value="Genomic_DNA"/>
</dbReference>
<feature type="domain" description="RNA-binding S4" evidence="18">
    <location>
        <begin position="107"/>
        <end position="172"/>
    </location>
</feature>
<comment type="similarity">
    <text evidence="2">Belongs to the universal ribosomal protein uS4 family.</text>
</comment>
<feature type="compositionally biased region" description="Basic residues" evidence="17">
    <location>
        <begin position="928"/>
        <end position="938"/>
    </location>
</feature>
<dbReference type="GO" id="GO:0042254">
    <property type="term" value="P:ribosome biogenesis"/>
    <property type="evidence" value="ECO:0007669"/>
    <property type="project" value="UniProtKB-KW"/>
</dbReference>
<evidence type="ECO:0000256" key="3">
    <source>
        <dbReference type="ARBA" id="ARBA00022517"/>
    </source>
</evidence>
<dbReference type="SUPFAM" id="SSF55174">
    <property type="entry name" value="Alpha-L RNA-binding motif"/>
    <property type="match status" value="1"/>
</dbReference>
<dbReference type="InterPro" id="IPR001227">
    <property type="entry name" value="Ac_transferase_dom_sf"/>
</dbReference>
<evidence type="ECO:0000256" key="7">
    <source>
        <dbReference type="ARBA" id="ARBA00022763"/>
    </source>
</evidence>
<dbReference type="Pfam" id="PF01479">
    <property type="entry name" value="S4"/>
    <property type="match status" value="1"/>
</dbReference>
<feature type="region of interest" description="Disordered" evidence="17">
    <location>
        <begin position="850"/>
        <end position="1050"/>
    </location>
</feature>
<evidence type="ECO:0000256" key="4">
    <source>
        <dbReference type="ARBA" id="ARBA00022722"/>
    </source>
</evidence>
<reference evidence="21" key="1">
    <citation type="journal article" date="2020" name="Microb. Genom.">
        <title>Genetic diversity of clinical and environmental Mucorales isolates obtained from an investigation of mucormycosis cases among solid organ transplant recipients.</title>
        <authorList>
            <person name="Nguyen M.H."/>
            <person name="Kaul D."/>
            <person name="Muto C."/>
            <person name="Cheng S.J."/>
            <person name="Richter R.A."/>
            <person name="Bruno V.M."/>
            <person name="Liu G."/>
            <person name="Beyhan S."/>
            <person name="Sundermann A.J."/>
            <person name="Mounaud S."/>
            <person name="Pasculle A.W."/>
            <person name="Nierman W.C."/>
            <person name="Driscoll E."/>
            <person name="Cumbie R."/>
            <person name="Clancy C.J."/>
            <person name="Dupont C.L."/>
        </authorList>
    </citation>
    <scope>NUCLEOTIDE SEQUENCE</scope>
    <source>
        <strain evidence="21">GL16</strain>
    </source>
</reference>
<dbReference type="NCBIfam" id="TIGR00629">
    <property type="entry name" value="uvde"/>
    <property type="match status" value="1"/>
</dbReference>
<evidence type="ECO:0000256" key="12">
    <source>
        <dbReference type="ARBA" id="ARBA00023242"/>
    </source>
</evidence>
<dbReference type="Proteomes" id="UP000717996">
    <property type="component" value="Unassembled WGS sequence"/>
</dbReference>
<dbReference type="CDD" id="cd00165">
    <property type="entry name" value="S4"/>
    <property type="match status" value="1"/>
</dbReference>
<dbReference type="Gene3D" id="3.20.20.150">
    <property type="entry name" value="Divalent-metal-dependent TIM barrel enzymes"/>
    <property type="match status" value="1"/>
</dbReference>
<feature type="domain" description="Small ribosomal subunit protein uS4 N-terminal" evidence="20">
    <location>
        <begin position="3"/>
        <end position="106"/>
    </location>
</feature>
<feature type="compositionally biased region" description="Basic residues" evidence="17">
    <location>
        <begin position="983"/>
        <end position="992"/>
    </location>
</feature>